<feature type="transmembrane region" description="Helical" evidence="1">
    <location>
        <begin position="57"/>
        <end position="80"/>
    </location>
</feature>
<dbReference type="STRING" id="187868.SAMN05192589_101231"/>
<keyword evidence="1" id="KW-0472">Membrane</keyword>
<gene>
    <name evidence="2" type="ORF">SAMN05192589_101231</name>
</gene>
<keyword evidence="1" id="KW-0812">Transmembrane</keyword>
<protein>
    <recommendedName>
        <fullName evidence="4">DUF2523 domain-containing protein</fullName>
    </recommendedName>
</protein>
<evidence type="ECO:0000313" key="3">
    <source>
        <dbReference type="Proteomes" id="UP000198781"/>
    </source>
</evidence>
<dbReference type="AlphaFoldDB" id="A0A1G6IRH5"/>
<name>A0A1G6IRH5_9BURK</name>
<keyword evidence="1" id="KW-1133">Transmembrane helix</keyword>
<evidence type="ECO:0000256" key="1">
    <source>
        <dbReference type="SAM" id="Phobius"/>
    </source>
</evidence>
<sequence>MKIGTWLLSMMQPLIARILTAIGFSVVTITGFQIAVGQVKDLVKGGINTLPSDMFNLFLYAGGGTGLGMIFGAITTKLLLWQIQSATQILGKNPG</sequence>
<proteinExistence type="predicted"/>
<dbReference type="Pfam" id="PF10734">
    <property type="entry name" value="DUF2523"/>
    <property type="match status" value="1"/>
</dbReference>
<feature type="transmembrane region" description="Helical" evidence="1">
    <location>
        <begin position="14"/>
        <end position="37"/>
    </location>
</feature>
<dbReference type="Proteomes" id="UP000198781">
    <property type="component" value="Unassembled WGS sequence"/>
</dbReference>
<keyword evidence="3" id="KW-1185">Reference proteome</keyword>
<dbReference type="InterPro" id="IPR019670">
    <property type="entry name" value="DUF2523"/>
</dbReference>
<dbReference type="EMBL" id="FMZC01000001">
    <property type="protein sequence ID" value="SDC09041.1"/>
    <property type="molecule type" value="Genomic_DNA"/>
</dbReference>
<dbReference type="RefSeq" id="WP_092739477.1">
    <property type="nucleotide sequence ID" value="NZ_FMZC01000001.1"/>
</dbReference>
<evidence type="ECO:0008006" key="4">
    <source>
        <dbReference type="Google" id="ProtNLM"/>
    </source>
</evidence>
<reference evidence="2 3" key="1">
    <citation type="submission" date="2016-10" db="EMBL/GenBank/DDBJ databases">
        <authorList>
            <person name="de Groot N.N."/>
        </authorList>
    </citation>
    <scope>NUCLEOTIDE SEQUENCE [LARGE SCALE GENOMIC DNA]</scope>
    <source>
        <strain evidence="2 3">DSM 16619</strain>
    </source>
</reference>
<organism evidence="2 3">
    <name type="scientific">Paracidovorax valerianellae</name>
    <dbReference type="NCBI Taxonomy" id="187868"/>
    <lineage>
        <taxon>Bacteria</taxon>
        <taxon>Pseudomonadati</taxon>
        <taxon>Pseudomonadota</taxon>
        <taxon>Betaproteobacteria</taxon>
        <taxon>Burkholderiales</taxon>
        <taxon>Comamonadaceae</taxon>
        <taxon>Paracidovorax</taxon>
    </lineage>
</organism>
<dbReference type="OrthoDB" id="8817202at2"/>
<accession>A0A1G6IRH5</accession>
<evidence type="ECO:0000313" key="2">
    <source>
        <dbReference type="EMBL" id="SDC09041.1"/>
    </source>
</evidence>